<dbReference type="GO" id="GO:0009116">
    <property type="term" value="P:nucleoside metabolic process"/>
    <property type="evidence" value="ECO:0007669"/>
    <property type="project" value="InterPro"/>
</dbReference>
<dbReference type="SUPFAM" id="SSF52540">
    <property type="entry name" value="P-loop containing nucleoside triphosphate hydrolases"/>
    <property type="match status" value="1"/>
</dbReference>
<sequence>MSDPQKYTIGWISALPLESAAAQQFLDERHAPPEPVSQHDNNVYTLGRVGRHNIVMASLPIGEYGATTAATVAKDMLHSFPNIRIGLMVGIGGGAPSAAHDIRLGDIVVSARDGGQSGVFQYDFGKTIQDGTFHYTQHLNQPPQLLLAAVGALETRYMVNDNELDYKIRKVLEKKPRLRRNFSQPPASSDKLYRPGFVHRNTLKTCSNACGDDPEHLVTRPERGEEDDDTVIHYGVIASANQLMKDALIRDRLAAEKGVLCFEMEAAGLMNHFPCLVVRGICDYADSHKNKEWQGYAAMIASAYAKELLEQIPPNNVEAESRILETIGRSVSEIKRTTLATQVVVDQMGSQLRCDKIKSWLCPPDPSTNVNHARKLRHKGTGMWLLNKPFFHSWYSGPNRHLWLYGFAGCGKTVLSTAILDYLTKTYDGILLRFYFDFSDGAKQTMDSMLRSLAFQMYEHGAGCRKQLDDLFNDNRQYQPSTRALSEIVRKMLIEEKDVCIILDALDESTTRDELLRWIEDTTSDPKLHHAQLLYTSRPEPDLYQGILAIIGRESCFPIDTQALNEDIRSFVIWQLTEREDFKKKKLSEDLMELIRTRIGEGSDGMFRWAACQMDDLAICLHPKMIKSALDGLPRNLAETYERMLQSIPENLAKSAKRLLLFLIHSPRPLTLEDAKEVIATNIDVNPPSFDTECRVFEDQLVLQYAPGLISIIEVKTMKGLIKELHLAHFSVKEFLQHRPDFGLPTASNIITRTCLTYLKDITSNHDDIRRDFPMAHFAAETWTKFGASAEAFPDSLQEMLTFLEGEGTFERWCQLSQPAWSLQRLYCACLAGLLNVARVLIDKGADINAPGGYWGNALQAASIKGHYEVAKLLLDNGADVNAEGGSIYNTTLEAASSEGQYEIVKLLLDKGADVNAKGGYSHNTALEAASAKGDYEITKLLIEKGADVNAEDEYNRNTALQAASAHGHDGIANLLLEKGADDNAAGEYIPMTALEAAEMDRQYRIARECADIDE</sequence>
<dbReference type="SMART" id="SM00248">
    <property type="entry name" value="ANK"/>
    <property type="match status" value="5"/>
</dbReference>
<dbReference type="InterPro" id="IPR002110">
    <property type="entry name" value="Ankyrin_rpt"/>
</dbReference>
<feature type="repeat" description="ANK" evidence="2">
    <location>
        <begin position="854"/>
        <end position="886"/>
    </location>
</feature>
<keyword evidence="2" id="KW-0040">ANK repeat</keyword>
<dbReference type="EMBL" id="MQTW01000150">
    <property type="protein sequence ID" value="RYC83455.1"/>
    <property type="molecule type" value="Genomic_DNA"/>
</dbReference>
<dbReference type="Gene3D" id="3.40.50.300">
    <property type="entry name" value="P-loop containing nucleotide triphosphate hydrolases"/>
    <property type="match status" value="1"/>
</dbReference>
<dbReference type="Pfam" id="PF12796">
    <property type="entry name" value="Ank_2"/>
    <property type="match status" value="2"/>
</dbReference>
<dbReference type="PROSITE" id="PS50297">
    <property type="entry name" value="ANK_REP_REGION"/>
    <property type="match status" value="4"/>
</dbReference>
<keyword evidence="1" id="KW-0677">Repeat</keyword>
<dbReference type="Pfam" id="PF24883">
    <property type="entry name" value="NPHP3_N"/>
    <property type="match status" value="1"/>
</dbReference>
<dbReference type="InterPro" id="IPR007111">
    <property type="entry name" value="NACHT_NTPase"/>
</dbReference>
<dbReference type="SUPFAM" id="SSF53167">
    <property type="entry name" value="Purine and uridine phosphorylases"/>
    <property type="match status" value="1"/>
</dbReference>
<evidence type="ECO:0000313" key="4">
    <source>
        <dbReference type="EMBL" id="RYC83455.1"/>
    </source>
</evidence>
<dbReference type="InterPro" id="IPR053137">
    <property type="entry name" value="NLR-like"/>
</dbReference>
<evidence type="ECO:0000313" key="5">
    <source>
        <dbReference type="Proteomes" id="UP000290540"/>
    </source>
</evidence>
<dbReference type="Proteomes" id="UP000290540">
    <property type="component" value="Unassembled WGS sequence"/>
</dbReference>
<name>A0A4Q2V828_FUSOX</name>
<dbReference type="InterPro" id="IPR035994">
    <property type="entry name" value="Nucleoside_phosphorylase_sf"/>
</dbReference>
<feature type="repeat" description="ANK" evidence="2">
    <location>
        <begin position="888"/>
        <end position="920"/>
    </location>
</feature>
<dbReference type="Gene3D" id="3.40.50.1580">
    <property type="entry name" value="Nucleoside phosphorylase domain"/>
    <property type="match status" value="1"/>
</dbReference>
<dbReference type="PROSITE" id="PS50837">
    <property type="entry name" value="NACHT"/>
    <property type="match status" value="1"/>
</dbReference>
<organism evidence="4 5">
    <name type="scientific">Fusarium oxysporum f. sp. narcissi</name>
    <dbReference type="NCBI Taxonomy" id="451672"/>
    <lineage>
        <taxon>Eukaryota</taxon>
        <taxon>Fungi</taxon>
        <taxon>Dikarya</taxon>
        <taxon>Ascomycota</taxon>
        <taxon>Pezizomycotina</taxon>
        <taxon>Sordariomycetes</taxon>
        <taxon>Hypocreomycetidae</taxon>
        <taxon>Hypocreales</taxon>
        <taxon>Nectriaceae</taxon>
        <taxon>Fusarium</taxon>
        <taxon>Fusarium oxysporum species complex</taxon>
    </lineage>
</organism>
<dbReference type="SUPFAM" id="SSF48403">
    <property type="entry name" value="Ankyrin repeat"/>
    <property type="match status" value="1"/>
</dbReference>
<evidence type="ECO:0000256" key="1">
    <source>
        <dbReference type="ARBA" id="ARBA00022737"/>
    </source>
</evidence>
<reference evidence="4 5" key="1">
    <citation type="submission" date="2016-12" db="EMBL/GenBank/DDBJ databases">
        <title>Draft genome sequence of Fusarium oxysporum causing rot on Narcissus.</title>
        <authorList>
            <person name="Armitage A.D."/>
            <person name="Taylor A."/>
            <person name="Clarkson J.P."/>
            <person name="Harrison R.J."/>
            <person name="Jackson A.C."/>
        </authorList>
    </citation>
    <scope>NUCLEOTIDE SEQUENCE [LARGE SCALE GENOMIC DNA]</scope>
    <source>
        <strain evidence="4 5">N139</strain>
    </source>
</reference>
<dbReference type="InterPro" id="IPR027417">
    <property type="entry name" value="P-loop_NTPase"/>
</dbReference>
<protein>
    <recommendedName>
        <fullName evidence="3">NACHT domain-containing protein</fullName>
    </recommendedName>
</protein>
<dbReference type="Gene3D" id="1.25.40.20">
    <property type="entry name" value="Ankyrin repeat-containing domain"/>
    <property type="match status" value="1"/>
</dbReference>
<feature type="repeat" description="ANK" evidence="2">
    <location>
        <begin position="922"/>
        <end position="954"/>
    </location>
</feature>
<feature type="domain" description="NACHT" evidence="3">
    <location>
        <begin position="400"/>
        <end position="539"/>
    </location>
</feature>
<proteinExistence type="predicted"/>
<dbReference type="InterPro" id="IPR056884">
    <property type="entry name" value="NPHP3-like_N"/>
</dbReference>
<gene>
    <name evidence="4" type="ORF">BFJ63_vAg13642</name>
</gene>
<dbReference type="PANTHER" id="PTHR46082">
    <property type="entry name" value="ATP/GTP-BINDING PROTEIN-RELATED"/>
    <property type="match status" value="1"/>
</dbReference>
<dbReference type="AlphaFoldDB" id="A0A4Q2V828"/>
<feature type="repeat" description="ANK" evidence="2">
    <location>
        <begin position="956"/>
        <end position="988"/>
    </location>
</feature>
<dbReference type="PROSITE" id="PS50088">
    <property type="entry name" value="ANK_REPEAT"/>
    <property type="match status" value="4"/>
</dbReference>
<evidence type="ECO:0000256" key="2">
    <source>
        <dbReference type="PROSITE-ProRule" id="PRU00023"/>
    </source>
</evidence>
<accession>A0A4Q2V828</accession>
<evidence type="ECO:0000259" key="3">
    <source>
        <dbReference type="PROSITE" id="PS50837"/>
    </source>
</evidence>
<dbReference type="GO" id="GO:0003824">
    <property type="term" value="F:catalytic activity"/>
    <property type="evidence" value="ECO:0007669"/>
    <property type="project" value="InterPro"/>
</dbReference>
<comment type="caution">
    <text evidence="4">The sequence shown here is derived from an EMBL/GenBank/DDBJ whole genome shotgun (WGS) entry which is preliminary data.</text>
</comment>
<dbReference type="InterPro" id="IPR036770">
    <property type="entry name" value="Ankyrin_rpt-contain_sf"/>
</dbReference>
<dbReference type="PANTHER" id="PTHR46082:SF11">
    <property type="entry name" value="AAA+ ATPASE DOMAIN-CONTAINING PROTEIN-RELATED"/>
    <property type="match status" value="1"/>
</dbReference>